<evidence type="ECO:0000313" key="4">
    <source>
        <dbReference type="Proteomes" id="UP001460270"/>
    </source>
</evidence>
<dbReference type="GO" id="GO:0070374">
    <property type="term" value="P:positive regulation of ERK1 and ERK2 cascade"/>
    <property type="evidence" value="ECO:0007669"/>
    <property type="project" value="TreeGrafter"/>
</dbReference>
<dbReference type="SUPFAM" id="SSF48726">
    <property type="entry name" value="Immunoglobulin"/>
    <property type="match status" value="2"/>
</dbReference>
<dbReference type="PANTHER" id="PTHR11422:SF5">
    <property type="entry name" value="DIVERSE IMMUNOGLOBULIN DOMAIN-CONTAINING PROTEIN 1.1 ISOFORM X1-RELATED"/>
    <property type="match status" value="1"/>
</dbReference>
<dbReference type="EMBL" id="JBBPFD010000019">
    <property type="protein sequence ID" value="KAK7885893.1"/>
    <property type="molecule type" value="Genomic_DNA"/>
</dbReference>
<evidence type="ECO:0000259" key="2">
    <source>
        <dbReference type="PROSITE" id="PS50835"/>
    </source>
</evidence>
<gene>
    <name evidence="3" type="ORF">WMY93_025514</name>
</gene>
<sequence>MFTSQSESVTSGVYECVSLRVAEQHSFVVLSGNSLTLPCGNVSQPQSSCSGTSWTKKYRRSTRDTTPSVKPPGPPSPNQDLGGDLVRSGSVQPGHQSHRLNLTESCELQIEEVQRKDAGVYECTQLNQSQSFVFFLSVAYMFGRSAGYSTTMSCGVTPHEFSDCGFTVRFLHSLDPNQTRWTVKTSQCSAEIDVSMLGLPRVSCEVTDLNHNQVYVFPKITDSLPVVTLLMLVIHSVELLMVSVVMVILLTDKFTEKASVLSVYEVVLLGSRKRKHNMSTTLHILVLLVSLHSSGAESFLVPQDEDVVRFGLVRPSLSQRLSLTESCDLHIKNVEPKDAGVYVCTQLNQSQPSNVSQSQSSKSFLSVAYNEEFQLNQTLFQTENKPEEPHGAVKLYG</sequence>
<dbReference type="GO" id="GO:0009897">
    <property type="term" value="C:external side of plasma membrane"/>
    <property type="evidence" value="ECO:0007669"/>
    <property type="project" value="TreeGrafter"/>
</dbReference>
<dbReference type="InterPro" id="IPR007110">
    <property type="entry name" value="Ig-like_dom"/>
</dbReference>
<accession>A0AAW0MZ41</accession>
<comment type="caution">
    <text evidence="3">The sequence shown here is derived from an EMBL/GenBank/DDBJ whole genome shotgun (WGS) entry which is preliminary data.</text>
</comment>
<feature type="region of interest" description="Disordered" evidence="1">
    <location>
        <begin position="41"/>
        <end position="97"/>
    </location>
</feature>
<feature type="domain" description="Ig-like" evidence="2">
    <location>
        <begin position="32"/>
        <end position="124"/>
    </location>
</feature>
<keyword evidence="4" id="KW-1185">Reference proteome</keyword>
<dbReference type="AlphaFoldDB" id="A0AAW0MZ41"/>
<dbReference type="GO" id="GO:0035723">
    <property type="term" value="P:interleukin-15-mediated signaling pathway"/>
    <property type="evidence" value="ECO:0007669"/>
    <property type="project" value="TreeGrafter"/>
</dbReference>
<dbReference type="PROSITE" id="PS50835">
    <property type="entry name" value="IG_LIKE"/>
    <property type="match status" value="1"/>
</dbReference>
<dbReference type="SMART" id="SM00409">
    <property type="entry name" value="IG"/>
    <property type="match status" value="2"/>
</dbReference>
<dbReference type="GO" id="GO:0042289">
    <property type="term" value="F:MHC class II protein binding"/>
    <property type="evidence" value="ECO:0007669"/>
    <property type="project" value="TreeGrafter"/>
</dbReference>
<evidence type="ECO:0000256" key="1">
    <source>
        <dbReference type="SAM" id="MobiDB-lite"/>
    </source>
</evidence>
<name>A0AAW0MZ41_9GOBI</name>
<protein>
    <recommendedName>
        <fullName evidence="2">Ig-like domain-containing protein</fullName>
    </recommendedName>
</protein>
<dbReference type="GO" id="GO:0042110">
    <property type="term" value="P:T cell activation"/>
    <property type="evidence" value="ECO:0007669"/>
    <property type="project" value="TreeGrafter"/>
</dbReference>
<dbReference type="GO" id="GO:1990782">
    <property type="term" value="F:protein tyrosine kinase binding"/>
    <property type="evidence" value="ECO:0007669"/>
    <property type="project" value="TreeGrafter"/>
</dbReference>
<reference evidence="4" key="1">
    <citation type="submission" date="2024-04" db="EMBL/GenBank/DDBJ databases">
        <title>Salinicola lusitanus LLJ914,a marine bacterium isolated from the Okinawa Trough.</title>
        <authorList>
            <person name="Li J."/>
        </authorList>
    </citation>
    <scope>NUCLEOTIDE SEQUENCE [LARGE SCALE GENOMIC DNA]</scope>
</reference>
<dbReference type="InterPro" id="IPR003599">
    <property type="entry name" value="Ig_sub"/>
</dbReference>
<dbReference type="InterPro" id="IPR036179">
    <property type="entry name" value="Ig-like_dom_sf"/>
</dbReference>
<dbReference type="PANTHER" id="PTHR11422">
    <property type="entry name" value="T-CELL SURFACE GLYCOPROTEIN CD4"/>
    <property type="match status" value="1"/>
</dbReference>
<dbReference type="Proteomes" id="UP001460270">
    <property type="component" value="Unassembled WGS sequence"/>
</dbReference>
<evidence type="ECO:0000313" key="3">
    <source>
        <dbReference type="EMBL" id="KAK7885893.1"/>
    </source>
</evidence>
<dbReference type="Gene3D" id="2.60.40.10">
    <property type="entry name" value="Immunoglobulins"/>
    <property type="match status" value="2"/>
</dbReference>
<organism evidence="3 4">
    <name type="scientific">Mugilogobius chulae</name>
    <name type="common">yellowstripe goby</name>
    <dbReference type="NCBI Taxonomy" id="88201"/>
    <lineage>
        <taxon>Eukaryota</taxon>
        <taxon>Metazoa</taxon>
        <taxon>Chordata</taxon>
        <taxon>Craniata</taxon>
        <taxon>Vertebrata</taxon>
        <taxon>Euteleostomi</taxon>
        <taxon>Actinopterygii</taxon>
        <taxon>Neopterygii</taxon>
        <taxon>Teleostei</taxon>
        <taxon>Neoteleostei</taxon>
        <taxon>Acanthomorphata</taxon>
        <taxon>Gobiaria</taxon>
        <taxon>Gobiiformes</taxon>
        <taxon>Gobioidei</taxon>
        <taxon>Gobiidae</taxon>
        <taxon>Gobionellinae</taxon>
        <taxon>Mugilogobius</taxon>
    </lineage>
</organism>
<dbReference type="InterPro" id="IPR013783">
    <property type="entry name" value="Ig-like_fold"/>
</dbReference>
<proteinExistence type="predicted"/>
<dbReference type="GO" id="GO:0045121">
    <property type="term" value="C:membrane raft"/>
    <property type="evidence" value="ECO:0007669"/>
    <property type="project" value="TreeGrafter"/>
</dbReference>
<feature type="compositionally biased region" description="Polar residues" evidence="1">
    <location>
        <begin position="41"/>
        <end position="55"/>
    </location>
</feature>